<dbReference type="EMBL" id="LXFE01003940">
    <property type="protein sequence ID" value="OLL22060.1"/>
    <property type="molecule type" value="Genomic_DNA"/>
</dbReference>
<proteinExistence type="predicted"/>
<feature type="compositionally biased region" description="Low complexity" evidence="1">
    <location>
        <begin position="275"/>
        <end position="292"/>
    </location>
</feature>
<dbReference type="PANTHER" id="PTHR38044:SF1">
    <property type="entry name" value="BOUQUET FORMATION PROTEIN 4"/>
    <property type="match status" value="1"/>
</dbReference>
<organism evidence="3 4">
    <name type="scientific">Neolecta irregularis (strain DAH-3)</name>
    <dbReference type="NCBI Taxonomy" id="1198029"/>
    <lineage>
        <taxon>Eukaryota</taxon>
        <taxon>Fungi</taxon>
        <taxon>Dikarya</taxon>
        <taxon>Ascomycota</taxon>
        <taxon>Taphrinomycotina</taxon>
        <taxon>Neolectales</taxon>
        <taxon>Neolectaceae</taxon>
        <taxon>Neolecta</taxon>
    </lineage>
</organism>
<dbReference type="PROSITE" id="PS51299">
    <property type="entry name" value="HTH_APSES"/>
    <property type="match status" value="1"/>
</dbReference>
<dbReference type="InterPro" id="IPR003163">
    <property type="entry name" value="Tscrpt_reg_HTH_APSES-type"/>
</dbReference>
<comment type="caution">
    <text evidence="3">The sequence shown here is derived from an EMBL/GenBank/DDBJ whole genome shotgun (WGS) entry which is preliminary data.</text>
</comment>
<evidence type="ECO:0000259" key="2">
    <source>
        <dbReference type="PROSITE" id="PS51299"/>
    </source>
</evidence>
<protein>
    <submittedName>
        <fullName evidence="3">Bouquet formation protein 4</fullName>
    </submittedName>
</protein>
<gene>
    <name evidence="3" type="ORF">NEOLI_002260</name>
</gene>
<keyword evidence="4" id="KW-1185">Reference proteome</keyword>
<dbReference type="SUPFAM" id="SSF54616">
    <property type="entry name" value="DNA-binding domain of Mlu1-box binding protein MBP1"/>
    <property type="match status" value="1"/>
</dbReference>
<feature type="region of interest" description="Disordered" evidence="1">
    <location>
        <begin position="150"/>
        <end position="206"/>
    </location>
</feature>
<feature type="compositionally biased region" description="Basic and acidic residues" evidence="1">
    <location>
        <begin position="293"/>
        <end position="312"/>
    </location>
</feature>
<dbReference type="AlphaFoldDB" id="A0A1U7LHC5"/>
<evidence type="ECO:0000256" key="1">
    <source>
        <dbReference type="SAM" id="MobiDB-lite"/>
    </source>
</evidence>
<dbReference type="STRING" id="1198029.A0A1U7LHC5"/>
<dbReference type="InterPro" id="IPR037548">
    <property type="entry name" value="Bqt4"/>
</dbReference>
<dbReference type="InterPro" id="IPR036887">
    <property type="entry name" value="HTH_APSES_sf"/>
</dbReference>
<dbReference type="OrthoDB" id="5346159at2759"/>
<name>A0A1U7LHC5_NEOID</name>
<dbReference type="GO" id="GO:1990862">
    <property type="term" value="C:nuclear membrane complex Bqt3-Bqt4"/>
    <property type="evidence" value="ECO:0007669"/>
    <property type="project" value="InterPro"/>
</dbReference>
<dbReference type="GO" id="GO:0003677">
    <property type="term" value="F:DNA binding"/>
    <property type="evidence" value="ECO:0007669"/>
    <property type="project" value="InterPro"/>
</dbReference>
<dbReference type="OMA" id="YRTRFED"/>
<dbReference type="Proteomes" id="UP000186594">
    <property type="component" value="Unassembled WGS sequence"/>
</dbReference>
<dbReference type="GO" id="GO:0070197">
    <property type="term" value="P:meiotic attachment of telomere to nuclear envelope"/>
    <property type="evidence" value="ECO:0007669"/>
    <property type="project" value="InterPro"/>
</dbReference>
<sequence>MVNQPSRLPGQHNPLLESHPDREPTHARHTLTNPDDQLVKKCRTQTVIFPGPKNLDIVRLKCPTPNPQASFLIRRSDNDSISVKTMFVLAFPDATEDDRKEEMIHVEHSYSSFDPLDGPWISSEDALKLSEEYGIVPYVKALLEGDPTVLKAKPSSSPSHSSPQKRIPSTRKSIPKTPSTASSSRVKSDDDFEKSHSNGISRKGYKAPTLPNFDFTALKKDKADSCIPFPHIAESLKSNVLSDRAEGVISSVTSNLPSPSQIKSDLEKAKAQVAKAQKSDAQSLKSLSLSKSSSEKRKSRDEIDNGRETKKSRVVEELENRVARERRKVRALYGLVLGFAASSVLPYIL</sequence>
<dbReference type="PANTHER" id="PTHR38044">
    <property type="entry name" value="BOUQUET FORMATION PROTEIN 4"/>
    <property type="match status" value="1"/>
</dbReference>
<dbReference type="GO" id="GO:0044820">
    <property type="term" value="P:mitotic telomere tethering at nuclear periphery"/>
    <property type="evidence" value="ECO:0007669"/>
    <property type="project" value="TreeGrafter"/>
</dbReference>
<accession>A0A1U7LHC5</accession>
<evidence type="ECO:0000313" key="3">
    <source>
        <dbReference type="EMBL" id="OLL22060.1"/>
    </source>
</evidence>
<evidence type="ECO:0000313" key="4">
    <source>
        <dbReference type="Proteomes" id="UP000186594"/>
    </source>
</evidence>
<feature type="region of interest" description="Disordered" evidence="1">
    <location>
        <begin position="1"/>
        <end position="33"/>
    </location>
</feature>
<feature type="region of interest" description="Disordered" evidence="1">
    <location>
        <begin position="275"/>
        <end position="312"/>
    </location>
</feature>
<feature type="domain" description="HTH APSES-type" evidence="2">
    <location>
        <begin position="44"/>
        <end position="154"/>
    </location>
</feature>
<feature type="compositionally biased region" description="Basic and acidic residues" evidence="1">
    <location>
        <begin position="186"/>
        <end position="196"/>
    </location>
</feature>
<feature type="compositionally biased region" description="Polar residues" evidence="1">
    <location>
        <begin position="170"/>
        <end position="185"/>
    </location>
</feature>
<reference evidence="3 4" key="1">
    <citation type="submission" date="2016-04" db="EMBL/GenBank/DDBJ databases">
        <title>Evolutionary innovation and constraint leading to complex multicellularity in the Ascomycota.</title>
        <authorList>
            <person name="Cisse O."/>
            <person name="Nguyen A."/>
            <person name="Hewitt D.A."/>
            <person name="Jedd G."/>
            <person name="Stajich J.E."/>
        </authorList>
    </citation>
    <scope>NUCLEOTIDE SEQUENCE [LARGE SCALE GENOMIC DNA]</scope>
    <source>
        <strain evidence="3 4">DAH-3</strain>
    </source>
</reference>